<dbReference type="AlphaFoldDB" id="A0A4W3HBN7"/>
<evidence type="ECO:0000259" key="7">
    <source>
        <dbReference type="PROSITE" id="PS50006"/>
    </source>
</evidence>
<keyword evidence="4" id="KW-0391">Immunity</keyword>
<dbReference type="GO" id="GO:0045087">
    <property type="term" value="P:innate immune response"/>
    <property type="evidence" value="ECO:0007669"/>
    <property type="project" value="UniProtKB-KW"/>
</dbReference>
<dbReference type="STRING" id="7868.ENSCMIP00000012780"/>
<dbReference type="PROSITE" id="PS50006">
    <property type="entry name" value="FHA_DOMAIN"/>
    <property type="match status" value="1"/>
</dbReference>
<keyword evidence="2" id="KW-0963">Cytoplasm</keyword>
<dbReference type="Proteomes" id="UP000314986">
    <property type="component" value="Unassembled WGS sequence"/>
</dbReference>
<evidence type="ECO:0000256" key="2">
    <source>
        <dbReference type="ARBA" id="ARBA00022490"/>
    </source>
</evidence>
<evidence type="ECO:0000256" key="3">
    <source>
        <dbReference type="ARBA" id="ARBA00022588"/>
    </source>
</evidence>
<evidence type="ECO:0000256" key="5">
    <source>
        <dbReference type="ARBA" id="ARBA00038199"/>
    </source>
</evidence>
<dbReference type="InterPro" id="IPR000253">
    <property type="entry name" value="FHA_dom"/>
</dbReference>
<dbReference type="InterPro" id="IPR033621">
    <property type="entry name" value="TIFA"/>
</dbReference>
<evidence type="ECO:0000313" key="9">
    <source>
        <dbReference type="Proteomes" id="UP000314986"/>
    </source>
</evidence>
<evidence type="ECO:0000256" key="1">
    <source>
        <dbReference type="ARBA" id="ARBA00004496"/>
    </source>
</evidence>
<dbReference type="SMART" id="SM00240">
    <property type="entry name" value="FHA"/>
    <property type="match status" value="1"/>
</dbReference>
<dbReference type="PANTHER" id="PTHR31266:SF2">
    <property type="entry name" value="TRAF-INTERACTING PROTEIN WITH FHA DOMAIN-CONTAINING PROTEIN A"/>
    <property type="match status" value="1"/>
</dbReference>
<dbReference type="Pfam" id="PF00498">
    <property type="entry name" value="FHA"/>
    <property type="match status" value="1"/>
</dbReference>
<organism evidence="8 9">
    <name type="scientific">Callorhinchus milii</name>
    <name type="common">Ghost shark</name>
    <dbReference type="NCBI Taxonomy" id="7868"/>
    <lineage>
        <taxon>Eukaryota</taxon>
        <taxon>Metazoa</taxon>
        <taxon>Chordata</taxon>
        <taxon>Craniata</taxon>
        <taxon>Vertebrata</taxon>
        <taxon>Chondrichthyes</taxon>
        <taxon>Holocephali</taxon>
        <taxon>Chimaeriformes</taxon>
        <taxon>Callorhinchidae</taxon>
        <taxon>Callorhinchus</taxon>
    </lineage>
</organism>
<proteinExistence type="inferred from homology"/>
<reference evidence="8" key="5">
    <citation type="submission" date="2025-09" db="UniProtKB">
        <authorList>
            <consortium name="Ensembl"/>
        </authorList>
    </citation>
    <scope>IDENTIFICATION</scope>
</reference>
<keyword evidence="9" id="KW-1185">Reference proteome</keyword>
<evidence type="ECO:0000256" key="4">
    <source>
        <dbReference type="ARBA" id="ARBA00022859"/>
    </source>
</evidence>
<dbReference type="Ensembl" id="ENSCMIT00000013070.1">
    <property type="protein sequence ID" value="ENSCMIP00000012780.1"/>
    <property type="gene ID" value="ENSCMIG00000006486.1"/>
</dbReference>
<reference evidence="9" key="2">
    <citation type="journal article" date="2007" name="PLoS Biol.">
        <title>Survey sequencing and comparative analysis of the elephant shark (Callorhinchus milii) genome.</title>
        <authorList>
            <person name="Venkatesh B."/>
            <person name="Kirkness E.F."/>
            <person name="Loh Y.H."/>
            <person name="Halpern A.L."/>
            <person name="Lee A.P."/>
            <person name="Johnson J."/>
            <person name="Dandona N."/>
            <person name="Viswanathan L.D."/>
            <person name="Tay A."/>
            <person name="Venter J.C."/>
            <person name="Strausberg R.L."/>
            <person name="Brenner S."/>
        </authorList>
    </citation>
    <scope>NUCLEOTIDE SEQUENCE [LARGE SCALE GENOMIC DNA]</scope>
</reference>
<reference evidence="9" key="3">
    <citation type="journal article" date="2014" name="Nature">
        <title>Elephant shark genome provides unique insights into gnathostome evolution.</title>
        <authorList>
            <consortium name="International Elephant Shark Genome Sequencing Consortium"/>
            <person name="Venkatesh B."/>
            <person name="Lee A.P."/>
            <person name="Ravi V."/>
            <person name="Maurya A.K."/>
            <person name="Lian M.M."/>
            <person name="Swann J.B."/>
            <person name="Ohta Y."/>
            <person name="Flajnik M.F."/>
            <person name="Sutoh Y."/>
            <person name="Kasahara M."/>
            <person name="Hoon S."/>
            <person name="Gangu V."/>
            <person name="Roy S.W."/>
            <person name="Irimia M."/>
            <person name="Korzh V."/>
            <person name="Kondrychyn I."/>
            <person name="Lim Z.W."/>
            <person name="Tay B.H."/>
            <person name="Tohari S."/>
            <person name="Kong K.W."/>
            <person name="Ho S."/>
            <person name="Lorente-Galdos B."/>
            <person name="Quilez J."/>
            <person name="Marques-Bonet T."/>
            <person name="Raney B.J."/>
            <person name="Ingham P.W."/>
            <person name="Tay A."/>
            <person name="Hillier L.W."/>
            <person name="Minx P."/>
            <person name="Boehm T."/>
            <person name="Wilson R.K."/>
            <person name="Brenner S."/>
            <person name="Warren W.C."/>
        </authorList>
    </citation>
    <scope>NUCLEOTIDE SEQUENCE [LARGE SCALE GENOMIC DNA]</scope>
</reference>
<reference evidence="9" key="1">
    <citation type="journal article" date="2006" name="Science">
        <title>Ancient noncoding elements conserved in the human genome.</title>
        <authorList>
            <person name="Venkatesh B."/>
            <person name="Kirkness E.F."/>
            <person name="Loh Y.H."/>
            <person name="Halpern A.L."/>
            <person name="Lee A.P."/>
            <person name="Johnson J."/>
            <person name="Dandona N."/>
            <person name="Viswanathan L.D."/>
            <person name="Tay A."/>
            <person name="Venter J.C."/>
            <person name="Strausberg R.L."/>
            <person name="Brenner S."/>
        </authorList>
    </citation>
    <scope>NUCLEOTIDE SEQUENCE [LARGE SCALE GENOMIC DNA]</scope>
</reference>
<protein>
    <recommendedName>
        <fullName evidence="6">TRAF-interacting protein with FHA domain-containing protein A</fullName>
    </recommendedName>
</protein>
<comment type="subcellular location">
    <subcellularLocation>
        <location evidence="1">Cytoplasm</location>
    </subcellularLocation>
</comment>
<comment type="similarity">
    <text evidence="5">Belongs to the TIFA family.</text>
</comment>
<evidence type="ECO:0000256" key="6">
    <source>
        <dbReference type="ARBA" id="ARBA00040160"/>
    </source>
</evidence>
<keyword evidence="3" id="KW-0399">Innate immunity</keyword>
<sequence>IELLHFSWQTQEKVPCFLIQMYHPEQGNLNVFNFIKFNEKRNYKSYETMTFGRKDTCNVRLSHPRASRLQFQIEAFLTPDNSRLQFEVKNLSDRFLLYLNGQELSYLQKHHLPWSCNLRFSEFEFYLEQEEGETVMQYDVTFQKRTRVPCENESPSVSSQFEMPYQNLHRIFQEPVEVGEDLELHMVS</sequence>
<dbReference type="GO" id="GO:0043123">
    <property type="term" value="P:positive regulation of canonical NF-kappaB signal transduction"/>
    <property type="evidence" value="ECO:0007669"/>
    <property type="project" value="InterPro"/>
</dbReference>
<feature type="domain" description="FHA" evidence="7">
    <location>
        <begin position="49"/>
        <end position="104"/>
    </location>
</feature>
<accession>A0A4W3HBN7</accession>
<dbReference type="InParanoid" id="A0A4W3HBN7"/>
<dbReference type="SUPFAM" id="SSF49879">
    <property type="entry name" value="SMAD/FHA domain"/>
    <property type="match status" value="1"/>
</dbReference>
<reference evidence="8" key="4">
    <citation type="submission" date="2025-08" db="UniProtKB">
        <authorList>
            <consortium name="Ensembl"/>
        </authorList>
    </citation>
    <scope>IDENTIFICATION</scope>
</reference>
<dbReference type="GO" id="GO:0005737">
    <property type="term" value="C:cytoplasm"/>
    <property type="evidence" value="ECO:0007669"/>
    <property type="project" value="UniProtKB-SubCell"/>
</dbReference>
<evidence type="ECO:0000313" key="8">
    <source>
        <dbReference type="Ensembl" id="ENSCMIP00000012780.1"/>
    </source>
</evidence>
<dbReference type="InterPro" id="IPR008984">
    <property type="entry name" value="SMAD_FHA_dom_sf"/>
</dbReference>
<name>A0A4W3HBN7_CALMI</name>
<dbReference type="GeneTree" id="ENSGT00940000154589"/>
<dbReference type="Gene3D" id="2.60.200.20">
    <property type="match status" value="1"/>
</dbReference>
<dbReference type="PANTHER" id="PTHR31266">
    <property type="entry name" value="TRAF-INTERACTING PROTEIN WITH FHA DOMAIN-CONTAINING PROTEIN A FAMILY MEMBER"/>
    <property type="match status" value="1"/>
</dbReference>